<dbReference type="EMBL" id="WSZM01000080">
    <property type="protein sequence ID" value="KAF4043593.1"/>
    <property type="molecule type" value="Genomic_DNA"/>
</dbReference>
<comment type="caution">
    <text evidence="1">The sequence shown here is derived from an EMBL/GenBank/DDBJ whole genome shotgun (WGS) entry which is preliminary data.</text>
</comment>
<gene>
    <name evidence="1" type="ORF">GN244_ATG03905</name>
    <name evidence="2" type="ORF">GN958_ATG00740</name>
</gene>
<keyword evidence="3" id="KW-1185">Reference proteome</keyword>
<accession>A0A833WJB7</accession>
<proteinExistence type="predicted"/>
<protein>
    <submittedName>
        <fullName evidence="1">Uncharacterized protein</fullName>
    </submittedName>
</protein>
<dbReference type="AlphaFoldDB" id="A0A833WJB7"/>
<organism evidence="1 3">
    <name type="scientific">Phytophthora infestans</name>
    <name type="common">Potato late blight agent</name>
    <name type="synonym">Botrytis infestans</name>
    <dbReference type="NCBI Taxonomy" id="4787"/>
    <lineage>
        <taxon>Eukaryota</taxon>
        <taxon>Sar</taxon>
        <taxon>Stramenopiles</taxon>
        <taxon>Oomycota</taxon>
        <taxon>Peronosporomycetes</taxon>
        <taxon>Peronosporales</taxon>
        <taxon>Peronosporaceae</taxon>
        <taxon>Phytophthora</taxon>
    </lineage>
</organism>
<dbReference type="Proteomes" id="UP000602510">
    <property type="component" value="Unassembled WGS sequence"/>
</dbReference>
<evidence type="ECO:0000313" key="3">
    <source>
        <dbReference type="Proteomes" id="UP000602510"/>
    </source>
</evidence>
<evidence type="ECO:0000313" key="1">
    <source>
        <dbReference type="EMBL" id="KAF4043593.1"/>
    </source>
</evidence>
<dbReference type="EMBL" id="JAACNO010000100">
    <property type="protein sequence ID" value="KAF4150114.1"/>
    <property type="molecule type" value="Genomic_DNA"/>
</dbReference>
<dbReference type="Proteomes" id="UP000704712">
    <property type="component" value="Unassembled WGS sequence"/>
</dbReference>
<name>A0A833WJB7_PHYIN</name>
<evidence type="ECO:0000313" key="2">
    <source>
        <dbReference type="EMBL" id="KAF4150114.1"/>
    </source>
</evidence>
<reference evidence="1" key="1">
    <citation type="submission" date="2020-04" db="EMBL/GenBank/DDBJ databases">
        <title>Hybrid Assembly of Korean Phytophthora infestans isolates.</title>
        <authorList>
            <person name="Prokchorchik M."/>
            <person name="Lee Y."/>
            <person name="Seo J."/>
            <person name="Cho J.-H."/>
            <person name="Park Y.-E."/>
            <person name="Jang D.-C."/>
            <person name="Im J.-S."/>
            <person name="Choi J.-G."/>
            <person name="Park H.-J."/>
            <person name="Lee G.-B."/>
            <person name="Lee Y.-G."/>
            <person name="Hong S.-Y."/>
            <person name="Cho K."/>
            <person name="Sohn K.H."/>
        </authorList>
    </citation>
    <scope>NUCLEOTIDE SEQUENCE</scope>
    <source>
        <strain evidence="1">KR_1_A1</strain>
        <strain evidence="2">KR_2_A2</strain>
    </source>
</reference>
<sequence>MVNPPRAIQCSKRAAGEPVPAGAVAQCQTCHGAKKDELGDLTSTETSTKAVTDASLCVCCSWVDKAATGEGSRRYEHERRHYGTLGGFGVRKGVGTGPGQLVDKSYEQL</sequence>